<dbReference type="Pfam" id="PF25474">
    <property type="entry name" value="TPR_TmcB"/>
    <property type="match status" value="1"/>
</dbReference>
<keyword evidence="6" id="KW-0067">ATP-binding</keyword>
<dbReference type="SMART" id="SM00091">
    <property type="entry name" value="PAS"/>
    <property type="match status" value="3"/>
</dbReference>
<dbReference type="GO" id="GO:0005524">
    <property type="term" value="F:ATP binding"/>
    <property type="evidence" value="ECO:0007669"/>
    <property type="project" value="UniProtKB-KW"/>
</dbReference>
<feature type="region of interest" description="Disordered" evidence="7">
    <location>
        <begin position="1368"/>
        <end position="1396"/>
    </location>
</feature>
<evidence type="ECO:0000313" key="11">
    <source>
        <dbReference type="Proteomes" id="UP000006906"/>
    </source>
</evidence>
<feature type="compositionally biased region" description="Gly residues" evidence="7">
    <location>
        <begin position="1542"/>
        <end position="1555"/>
    </location>
</feature>
<feature type="compositionally biased region" description="Low complexity" evidence="7">
    <location>
        <begin position="2401"/>
        <end position="2427"/>
    </location>
</feature>
<name>A0A2K3DBM8_CHLRE</name>
<accession>A0A2K3DBM8</accession>
<dbReference type="FunFam" id="3.30.450.20:FF:000060">
    <property type="entry name" value="Sensor protein FixL"/>
    <property type="match status" value="1"/>
</dbReference>
<dbReference type="CDD" id="cd00130">
    <property type="entry name" value="PAS"/>
    <property type="match status" value="1"/>
</dbReference>
<dbReference type="PaxDb" id="3055-EDP08057"/>
<feature type="compositionally biased region" description="Low complexity" evidence="7">
    <location>
        <begin position="1824"/>
        <end position="1838"/>
    </location>
</feature>
<dbReference type="NCBIfam" id="TIGR00229">
    <property type="entry name" value="sensory_box"/>
    <property type="match status" value="1"/>
</dbReference>
<dbReference type="KEGG" id="cre:CHLRE_10g457400v5"/>
<dbReference type="Pfam" id="PF13426">
    <property type="entry name" value="PAS_9"/>
    <property type="match status" value="1"/>
</dbReference>
<dbReference type="SUPFAM" id="SSF55785">
    <property type="entry name" value="PYP-like sensor domain (PAS domain)"/>
    <property type="match status" value="2"/>
</dbReference>
<dbReference type="Gramene" id="PNW77932">
    <property type="protein sequence ID" value="PNW77932"/>
    <property type="gene ID" value="CHLRE_10g457400v5"/>
</dbReference>
<dbReference type="InterPro" id="IPR057352">
    <property type="entry name" value="TPR_TmcB/C"/>
</dbReference>
<dbReference type="OrthoDB" id="542352at2759"/>
<feature type="transmembrane region" description="Helical" evidence="8">
    <location>
        <begin position="282"/>
        <end position="305"/>
    </location>
</feature>
<keyword evidence="8" id="KW-0472">Membrane</keyword>
<dbReference type="RefSeq" id="XP_042920488.1">
    <property type="nucleotide sequence ID" value="XM_043067091.1"/>
</dbReference>
<feature type="region of interest" description="Disordered" evidence="7">
    <location>
        <begin position="2250"/>
        <end position="2320"/>
    </location>
</feature>
<feature type="region of interest" description="Disordered" evidence="7">
    <location>
        <begin position="2752"/>
        <end position="2873"/>
    </location>
</feature>
<dbReference type="PANTHER" id="PTHR31600:SF2">
    <property type="entry name" value="GAMETE ENRICHED GENE 10 PROTEIN-RELATED"/>
    <property type="match status" value="1"/>
</dbReference>
<organism evidence="10 11">
    <name type="scientific">Chlamydomonas reinhardtii</name>
    <name type="common">Chlamydomonas smithii</name>
    <dbReference type="NCBI Taxonomy" id="3055"/>
    <lineage>
        <taxon>Eukaryota</taxon>
        <taxon>Viridiplantae</taxon>
        <taxon>Chlorophyta</taxon>
        <taxon>core chlorophytes</taxon>
        <taxon>Chlorophyceae</taxon>
        <taxon>CS clade</taxon>
        <taxon>Chlamydomonadales</taxon>
        <taxon>Chlamydomonadaceae</taxon>
        <taxon>Chlamydomonas</taxon>
    </lineage>
</organism>
<feature type="compositionally biased region" description="Low complexity" evidence="7">
    <location>
        <begin position="1948"/>
        <end position="1969"/>
    </location>
</feature>
<keyword evidence="1" id="KW-0157">Chromophore</keyword>
<sequence length="3281" mass="344117">MKRLKSFDELSSVDSLGTDGDAISVLQTGAKDRESRLDDDELQSGPGLEAGLFGVLYTLKKEPVACGWVSSLLRLVLDPLQQLAVLLNPTFGWYAWMDWPGLGWIWDGLSYLDFARKIGHNASYAVYVGVLYAFGGLLLLVLGACVYIGVTLRRNHLMQLKNTWIVWLTTHTVTLLLQTLFVANMGIPLLSLYCHWLVPSSSSDAGNSTSAAARNSTTNSTTPGVDESAYVNMTTLVNATLTFTNATYANGTSTDTTQADNTYRRGYMHYYPDRSCSAFPQVLNLVLGVLIAVLYGLMTALFTAADVDTNPLTGRLLAAVNPRVELFNLVAKSVFLLAGNVVVTDIPQFQAVIFAACMAVQTYTVIRWLPHTIRLTNYLRAGFKLGLTWVAILMVVLRFTQEKGDLTGSGTERITSIMLIGLPCMAVVGCLLARFRLHRWYFLAMRAFRNLPDSMKPKDVYKFWDVYEVEMVSRACRTPGDIRGTQNARMLKYTDRILRAGIALFPNSAYTHILYANFLIEVQSLYQAGQSQLMAARKQTPNFPERYALFMRQQQHMQRAHTSTTGESAVDLVSYVEFQRNYRLLLRATTRALLAQQAFWRLLRHSTLQFNTLTSAFRNIEAAQEAALKTYRSVLERYPNSVKLLRSYAHFQEEVMNNPWRAAQIYEKADKLEEQQAAAQDYLLYANDSSMLTQVDDRNNAVAVINSSGIIQMTNKPLQKMFSYKASELEGQNVSILMPAPYCNRHNGYLASYVSTGQSKVVETVREVVALHRRRHVFPIKLAVSKLSGQGADSQFLGVIRPVEANAKVVRAYVMYNGITLCVEDRFEDMFGISPAECIGRPFKDLVVEQDEVQSLMTSVREAARTGATAPLVPATGSACIRLHVQHKYAAPVLVELKITPGGTPDEPLHILSLTPIASQTSGGTSAGGAGTAAPYSSASALGTGTSALMVFNRGGNVVFASSSASAMLGYAHKSFLLMNLEALLPEHFKSLHAIGMRELMARKAAHSCRSGQTVFMAASNKALVPVRLSISHKAEGDDNLLTVVEAVRSSVDAGLDERRVKLEVGPTGEVLSVLSPASPVSLLGVAPAALVGANLFKLVPELGAAAPTEQLQEEAVEELRALCMKRLAPAYLRVVLGGGSATAAAAVPASGDAKAAAAATGAAGANLAGPGPAGIRPQVSELLAVIPEASEAAAEPARGADAAAVGPQGMVLGDGDSEEHLLQTAAAAAAAFHTGGPARRFPAPAAAAHAAVAEVVSATSAVPSRAAATPQAMKPVAAECGDAGTSPGGCASAAGQQVSLNEIAIQPGSGAASGPGPIPAAAESAAGPVVGPAPSKAELPSGAAALARLFSAGRRARTATAGATATAASTGFAAGPSTQTSGALKPSLLRSGRDVGRRRQGTGVLGLLPRAVILEIDGTGGDAHLVVSIWHPDKVASVLEVCRDGDIRQAVLDDLHPPGPLFGVSPAQLLQHNLKDVLGLSPRQSLLQYFYTSGNTIISRGSAGSLAQQAQQLQQQQLQEKGAPAGQEGRRRPFGSSDLSSGGGAGVNGTGAPGTGAARRARGPEPVSSGDAAPAAAAKGVVIADSGGAGAAAGASSSNGASLLSRRLPSPLVHVTTTHADGRPLHLLVQAMPRRNSSQTLYLRLHLMPNAAHVQLSDTALVPAGPLVGVGGGHAGAVSMSAGGGGISSRLAGLFGAGVLAPLVSRSPALPAASTADPMGVTAGAVSVAQAGFDGRVPQGTAGAVLQPTQSAPVTPANASARVGSGPAAGLQTTGGLRVAPSAPAPYALPPSTASASTRRQALMQGPSGHSAAHLDGTRPHTAAAAGAAARANALPAGPSWRIDGSGIGEGEGGAGRTSGRGARALPSWSGSGGKADGAQLSGVAMFSNHLFQTDASSGRAVADGRSSDEEGAPGGHERGRTTAQRPHNLLRLPVSVRGSSSTPRTSEPGIAPAEPAAAASPVVDAAGSQRSITHSSEDADPYDTTDASERESDGDARARAFESLGPAVDEAGARSGRGAGDGSDSGDSTVRALRKTVVAPLAAIGHRTMRRGLDTGTPASPAADLETMHSTHHAQELDFADNMEVHVASAAAPMSHEHLHIATGPGVAGLAPVSLAVGPAAGEEAAAEAAAADQLPCNVDLGNDGATAAAAGAAAATYAATVLGGRSRGLEQQSEATAAASGGSVTRLSEVALRRLARAAGTDAVPGKQVPRSVRHREQLGGNGVGDDPAGDVAARSSLTRRWIQSTGAADAGEHPGRGAHDAFDSPAGSGADVEGAGKSGHARPGLLEPAALPMDSPVGTSREAGRRGGPGMAPAGAGAAAVDMAVGAGFQPTGGNWYELTAGDDTDGQGQPRQQHRPQPPVGLPQASSRRLARRTATAVASAAVAPTTAAAGGGVGDASPPGSEGDNDDGSSSYSGAPGAGPAEAEDEERHLDFQRGKRLRRILKILERPESRKPITRFWQQSRVISLLLFLSHLGCFIGIMVLLGDLKSCVSDIAASGLALEELHSAALASRVLDQMHKNKTVDTLYKKTDMRVYEQMLYRSTAGFEERFVPAYRSFVAKHPKHRKTLTSWWDDRVYPVEIKSASMAAAGHDTSTDAKQYMSLFEMGNWFQAYATYIAGNHNFTVQDLGYNLSDTRGFEFIHQDAVFQLTDAYIKVLDTNVEDCVDIASLTNDVMLSLLIVEACCICGTAAVYIMWRLMQVTKWRCALFGVFLGVPNPSIRALANRKIAEEYDEDSTVVEGQLDAADKDQALVPQQNSASGPGLDREAAAGVSAEGTAPPQRSKDITGGSGPAHRGTAEPGPATVGSGGDSGPSPRAHSGGGGMARNDWASPGPSRLRASFRDFAPPGQGSVSERGPDGVAGGTGPRRRATAAAFANRYGAGQMEASGPTPGVLVASAGTGATDKVAAAPSNLRLSWRQRTAAWQESVVRFFRMQYQRPGSRKVLAYNSVRNWWLCLPVVIWAILIIAMYAVSYTLVTNLYEPIETVNIASFVVMRNTRLVYFAHELCVLSDPTIIPAYRRSLSDRRIVAGVEYDVLLYGNKYYTPALLANMSTGVHRIGKSSGIISATSSIQNVLFFTRECLRADPSTCVNRGSPLYQATHSGVNTLVSTLFQVCDLLLDAPDSEVNQSSPYLATLFQIGLNDARDGLLSVQAYYIDEMNNRIFRIASLQIGLMVALLPLLIVFVFYLVRPFVQHIKEERNRMAIMLSELPQDADIVRMVEDAVGLGRAAAEARRKAKEAKKHAKKASALAAVVSAHETNKRPGLVPLPTGSIRW</sequence>
<evidence type="ECO:0000256" key="6">
    <source>
        <dbReference type="ARBA" id="ARBA00022840"/>
    </source>
</evidence>
<feature type="transmembrane region" description="Helical" evidence="8">
    <location>
        <begin position="381"/>
        <end position="399"/>
    </location>
</feature>
<feature type="region of interest" description="Disordered" evidence="7">
    <location>
        <begin position="2203"/>
        <end position="2235"/>
    </location>
</feature>
<keyword evidence="1" id="KW-0600">Photoreceptor protein</keyword>
<feature type="transmembrane region" description="Helical" evidence="8">
    <location>
        <begin position="349"/>
        <end position="369"/>
    </location>
</feature>
<protein>
    <recommendedName>
        <fullName evidence="9">PAS domain-containing protein</fullName>
    </recommendedName>
</protein>
<evidence type="ECO:0000259" key="9">
    <source>
        <dbReference type="PROSITE" id="PS50112"/>
    </source>
</evidence>
<dbReference type="InterPro" id="IPR013767">
    <property type="entry name" value="PAS_fold"/>
</dbReference>
<dbReference type="STRING" id="3055.A0A2K3DBM8"/>
<keyword evidence="1" id="KW-0675">Receptor</keyword>
<feature type="region of interest" description="Disordered" evidence="7">
    <location>
        <begin position="2338"/>
        <end position="2438"/>
    </location>
</feature>
<feature type="region of interest" description="Disordered" evidence="7">
    <location>
        <begin position="1509"/>
        <end position="1573"/>
    </location>
</feature>
<feature type="region of interest" description="Disordered" evidence="7">
    <location>
        <begin position="1"/>
        <end position="20"/>
    </location>
</feature>
<dbReference type="PANTHER" id="PTHR31600">
    <property type="entry name" value="TINY MACROCYSTS PROTEIN B-RELATED"/>
    <property type="match status" value="1"/>
</dbReference>
<evidence type="ECO:0000256" key="4">
    <source>
        <dbReference type="ARBA" id="ARBA00022741"/>
    </source>
</evidence>
<feature type="region of interest" description="Disordered" evidence="7">
    <location>
        <begin position="2053"/>
        <end position="2075"/>
    </location>
</feature>
<gene>
    <name evidence="10" type="ORF">CHLRE_10g457400v5</name>
</gene>
<dbReference type="GO" id="GO:0016301">
    <property type="term" value="F:kinase activity"/>
    <property type="evidence" value="ECO:0007669"/>
    <property type="project" value="UniProtKB-KW"/>
</dbReference>
<keyword evidence="2" id="KW-0716">Sensory transduction</keyword>
<feature type="transmembrane region" description="Helical" evidence="8">
    <location>
        <begin position="414"/>
        <end position="435"/>
    </location>
</feature>
<keyword evidence="4" id="KW-0547">Nucleotide-binding</keyword>
<dbReference type="EMBL" id="CM008971">
    <property type="protein sequence ID" value="PNW77932.1"/>
    <property type="molecule type" value="Genomic_DNA"/>
</dbReference>
<dbReference type="Gene3D" id="3.30.450.20">
    <property type="entry name" value="PAS domain"/>
    <property type="match status" value="2"/>
</dbReference>
<dbReference type="InterPro" id="IPR052994">
    <property type="entry name" value="Tiny_macrocysts_regulators"/>
</dbReference>
<dbReference type="InParanoid" id="A0A2K3DBM8"/>
<reference evidence="10 11" key="1">
    <citation type="journal article" date="2007" name="Science">
        <title>The Chlamydomonas genome reveals the evolution of key animal and plant functions.</title>
        <authorList>
            <person name="Merchant S.S."/>
            <person name="Prochnik S.E."/>
            <person name="Vallon O."/>
            <person name="Harris E.H."/>
            <person name="Karpowicz S.J."/>
            <person name="Witman G.B."/>
            <person name="Terry A."/>
            <person name="Salamov A."/>
            <person name="Fritz-Laylin L.K."/>
            <person name="Marechal-Drouard L."/>
            <person name="Marshall W.F."/>
            <person name="Qu L.H."/>
            <person name="Nelson D.R."/>
            <person name="Sanderfoot A.A."/>
            <person name="Spalding M.H."/>
            <person name="Kapitonov V.V."/>
            <person name="Ren Q."/>
            <person name="Ferris P."/>
            <person name="Lindquist E."/>
            <person name="Shapiro H."/>
            <person name="Lucas S.M."/>
            <person name="Grimwood J."/>
            <person name="Schmutz J."/>
            <person name="Cardol P."/>
            <person name="Cerutti H."/>
            <person name="Chanfreau G."/>
            <person name="Chen C.L."/>
            <person name="Cognat V."/>
            <person name="Croft M.T."/>
            <person name="Dent R."/>
            <person name="Dutcher S."/>
            <person name="Fernandez E."/>
            <person name="Fukuzawa H."/>
            <person name="Gonzalez-Ballester D."/>
            <person name="Gonzalez-Halphen D."/>
            <person name="Hallmann A."/>
            <person name="Hanikenne M."/>
            <person name="Hippler M."/>
            <person name="Inwood W."/>
            <person name="Jabbari K."/>
            <person name="Kalanon M."/>
            <person name="Kuras R."/>
            <person name="Lefebvre P.A."/>
            <person name="Lemaire S.D."/>
            <person name="Lobanov A.V."/>
            <person name="Lohr M."/>
            <person name="Manuell A."/>
            <person name="Meier I."/>
            <person name="Mets L."/>
            <person name="Mittag M."/>
            <person name="Mittelmeier T."/>
            <person name="Moroney J.V."/>
            <person name="Moseley J."/>
            <person name="Napoli C."/>
            <person name="Nedelcu A.M."/>
            <person name="Niyogi K."/>
            <person name="Novoselov S.V."/>
            <person name="Paulsen I.T."/>
            <person name="Pazour G."/>
            <person name="Purton S."/>
            <person name="Ral J.P."/>
            <person name="Riano-Pachon D.M."/>
            <person name="Riekhof W."/>
            <person name="Rymarquis L."/>
            <person name="Schroda M."/>
            <person name="Stern D."/>
            <person name="Umen J."/>
            <person name="Willows R."/>
            <person name="Wilson N."/>
            <person name="Zimmer S.L."/>
            <person name="Allmer J."/>
            <person name="Balk J."/>
            <person name="Bisova K."/>
            <person name="Chen C.J."/>
            <person name="Elias M."/>
            <person name="Gendler K."/>
            <person name="Hauser C."/>
            <person name="Lamb M.R."/>
            <person name="Ledford H."/>
            <person name="Long J.C."/>
            <person name="Minagawa J."/>
            <person name="Page M.D."/>
            <person name="Pan J."/>
            <person name="Pootakham W."/>
            <person name="Roje S."/>
            <person name="Rose A."/>
            <person name="Stahlberg E."/>
            <person name="Terauchi A.M."/>
            <person name="Yang P."/>
            <person name="Ball S."/>
            <person name="Bowler C."/>
            <person name="Dieckmann C.L."/>
            <person name="Gladyshev V.N."/>
            <person name="Green P."/>
            <person name="Jorgensen R."/>
            <person name="Mayfield S."/>
            <person name="Mueller-Roeber B."/>
            <person name="Rajamani S."/>
            <person name="Sayre R.T."/>
            <person name="Brokstein P."/>
            <person name="Dubchak I."/>
            <person name="Goodstein D."/>
            <person name="Hornick L."/>
            <person name="Huang Y.W."/>
            <person name="Jhaveri J."/>
            <person name="Luo Y."/>
            <person name="Martinez D."/>
            <person name="Ngau W.C."/>
            <person name="Otillar B."/>
            <person name="Poliakov A."/>
            <person name="Porter A."/>
            <person name="Szajkowski L."/>
            <person name="Werner G."/>
            <person name="Zhou K."/>
            <person name="Grigoriev I.V."/>
            <person name="Rokhsar D.S."/>
            <person name="Grossman A.R."/>
        </authorList>
    </citation>
    <scope>NUCLEOTIDE SEQUENCE [LARGE SCALE GENOMIC DNA]</scope>
    <source>
        <strain evidence="11">CC-503</strain>
    </source>
</reference>
<evidence type="ECO:0000256" key="8">
    <source>
        <dbReference type="SAM" id="Phobius"/>
    </source>
</evidence>
<evidence type="ECO:0000256" key="7">
    <source>
        <dbReference type="SAM" id="MobiDB-lite"/>
    </source>
</evidence>
<feature type="domain" description="PAS" evidence="9">
    <location>
        <begin position="941"/>
        <end position="1004"/>
    </location>
</feature>
<proteinExistence type="predicted"/>
<feature type="transmembrane region" description="Helical" evidence="8">
    <location>
        <begin position="164"/>
        <end position="187"/>
    </location>
</feature>
<feature type="region of interest" description="Disordered" evidence="7">
    <location>
        <begin position="1898"/>
        <end position="2031"/>
    </location>
</feature>
<feature type="compositionally biased region" description="Low complexity" evidence="7">
    <location>
        <begin position="2370"/>
        <end position="2394"/>
    </location>
</feature>
<feature type="transmembrane region" description="Helical" evidence="8">
    <location>
        <begin position="3177"/>
        <end position="3199"/>
    </location>
</feature>
<feature type="compositionally biased region" description="Gly residues" evidence="7">
    <location>
        <begin position="1847"/>
        <end position="1860"/>
    </location>
</feature>
<feature type="compositionally biased region" description="Basic and acidic residues" evidence="7">
    <location>
        <begin position="1989"/>
        <end position="2002"/>
    </location>
</feature>
<evidence type="ECO:0000256" key="1">
    <source>
        <dbReference type="ARBA" id="ARBA00022543"/>
    </source>
</evidence>
<keyword evidence="8" id="KW-0812">Transmembrane</keyword>
<feature type="compositionally biased region" description="Basic and acidic residues" evidence="7">
    <location>
        <begin position="2254"/>
        <end position="2266"/>
    </location>
</feature>
<feature type="compositionally biased region" description="Low complexity" evidence="7">
    <location>
        <begin position="1509"/>
        <end position="1520"/>
    </location>
</feature>
<keyword evidence="8" id="KW-1133">Transmembrane helix</keyword>
<dbReference type="Proteomes" id="UP000006906">
    <property type="component" value="Chromosome 10"/>
</dbReference>
<evidence type="ECO:0000256" key="5">
    <source>
        <dbReference type="ARBA" id="ARBA00022777"/>
    </source>
</evidence>
<dbReference type="InterPro" id="IPR000014">
    <property type="entry name" value="PAS"/>
</dbReference>
<feature type="region of interest" description="Disordered" evidence="7">
    <location>
        <begin position="1750"/>
        <end position="1878"/>
    </location>
</feature>
<evidence type="ECO:0000256" key="2">
    <source>
        <dbReference type="ARBA" id="ARBA00022606"/>
    </source>
</evidence>
<keyword evidence="11" id="KW-1185">Reference proteome</keyword>
<dbReference type="GeneID" id="5724116"/>
<dbReference type="InterPro" id="IPR035965">
    <property type="entry name" value="PAS-like_dom_sf"/>
</dbReference>
<keyword evidence="3" id="KW-0808">Transferase</keyword>
<dbReference type="GO" id="GO:0006355">
    <property type="term" value="P:regulation of DNA-templated transcription"/>
    <property type="evidence" value="ECO:0007669"/>
    <property type="project" value="InterPro"/>
</dbReference>
<feature type="domain" description="PAS" evidence="9">
    <location>
        <begin position="687"/>
        <end position="739"/>
    </location>
</feature>
<keyword evidence="5" id="KW-0418">Kinase</keyword>
<feature type="transmembrane region" description="Helical" evidence="8">
    <location>
        <begin position="2957"/>
        <end position="2977"/>
    </location>
</feature>
<dbReference type="PROSITE" id="PS50112">
    <property type="entry name" value="PAS"/>
    <property type="match status" value="2"/>
</dbReference>
<feature type="transmembrane region" description="Helical" evidence="8">
    <location>
        <begin position="2679"/>
        <end position="2701"/>
    </location>
</feature>
<dbReference type="Pfam" id="PF00989">
    <property type="entry name" value="PAS"/>
    <property type="match status" value="1"/>
</dbReference>
<evidence type="ECO:0000256" key="3">
    <source>
        <dbReference type="ARBA" id="ARBA00022679"/>
    </source>
</evidence>
<feature type="transmembrane region" description="Helical" evidence="8">
    <location>
        <begin position="126"/>
        <end position="152"/>
    </location>
</feature>
<dbReference type="GO" id="GO:0009881">
    <property type="term" value="F:photoreceptor activity"/>
    <property type="evidence" value="ECO:0007669"/>
    <property type="project" value="UniProtKB-KW"/>
</dbReference>
<evidence type="ECO:0000313" key="10">
    <source>
        <dbReference type="EMBL" id="PNW77932.1"/>
    </source>
</evidence>